<evidence type="ECO:0000256" key="1">
    <source>
        <dbReference type="ARBA" id="ARBA00004651"/>
    </source>
</evidence>
<protein>
    <recommendedName>
        <fullName evidence="10">Fluoride-specific ion channel FluC</fullName>
    </recommendedName>
</protein>
<evidence type="ECO:0000256" key="3">
    <source>
        <dbReference type="ARBA" id="ARBA00022692"/>
    </source>
</evidence>
<keyword evidence="3 10" id="KW-0812">Transmembrane</keyword>
<dbReference type="AlphaFoldDB" id="A0A1G6U0F9"/>
<dbReference type="Proteomes" id="UP000199416">
    <property type="component" value="Unassembled WGS sequence"/>
</dbReference>
<dbReference type="EMBL" id="FMZF01000007">
    <property type="protein sequence ID" value="SDD34850.1"/>
    <property type="molecule type" value="Genomic_DNA"/>
</dbReference>
<feature type="transmembrane region" description="Helical" evidence="10">
    <location>
        <begin position="61"/>
        <end position="81"/>
    </location>
</feature>
<keyword evidence="2 10" id="KW-1003">Cell membrane</keyword>
<feature type="transmembrane region" description="Helical" evidence="10">
    <location>
        <begin position="93"/>
        <end position="119"/>
    </location>
</feature>
<evidence type="ECO:0000256" key="2">
    <source>
        <dbReference type="ARBA" id="ARBA00022475"/>
    </source>
</evidence>
<dbReference type="PANTHER" id="PTHR28259">
    <property type="entry name" value="FLUORIDE EXPORT PROTEIN 1-RELATED"/>
    <property type="match status" value="1"/>
</dbReference>
<evidence type="ECO:0000256" key="10">
    <source>
        <dbReference type="HAMAP-Rule" id="MF_00454"/>
    </source>
</evidence>
<dbReference type="Pfam" id="PF02537">
    <property type="entry name" value="CRCB"/>
    <property type="match status" value="1"/>
</dbReference>
<keyword evidence="10" id="KW-0479">Metal-binding</keyword>
<evidence type="ECO:0000256" key="4">
    <source>
        <dbReference type="ARBA" id="ARBA00022989"/>
    </source>
</evidence>
<evidence type="ECO:0000256" key="9">
    <source>
        <dbReference type="ARBA" id="ARBA00049940"/>
    </source>
</evidence>
<comment type="catalytic activity">
    <reaction evidence="8">
        <text>fluoride(in) = fluoride(out)</text>
        <dbReference type="Rhea" id="RHEA:76159"/>
        <dbReference type="ChEBI" id="CHEBI:17051"/>
    </reaction>
    <physiologicalReaction direction="left-to-right" evidence="8">
        <dbReference type="Rhea" id="RHEA:76160"/>
    </physiologicalReaction>
</comment>
<organism evidence="11 12">
    <name type="scientific">Geodermatophilus telluris</name>
    <dbReference type="NCBI Taxonomy" id="1190417"/>
    <lineage>
        <taxon>Bacteria</taxon>
        <taxon>Bacillati</taxon>
        <taxon>Actinomycetota</taxon>
        <taxon>Actinomycetes</taxon>
        <taxon>Geodermatophilales</taxon>
        <taxon>Geodermatophilaceae</taxon>
        <taxon>Geodermatophilus</taxon>
    </lineage>
</organism>
<reference evidence="12" key="1">
    <citation type="submission" date="2016-10" db="EMBL/GenBank/DDBJ databases">
        <authorList>
            <person name="Varghese N."/>
            <person name="Submissions S."/>
        </authorList>
    </citation>
    <scope>NUCLEOTIDE SEQUENCE [LARGE SCALE GENOMIC DNA]</scope>
    <source>
        <strain evidence="12">DSM 45421</strain>
    </source>
</reference>
<evidence type="ECO:0000256" key="5">
    <source>
        <dbReference type="ARBA" id="ARBA00023136"/>
    </source>
</evidence>
<keyword evidence="10" id="KW-0813">Transport</keyword>
<evidence type="ECO:0000313" key="12">
    <source>
        <dbReference type="Proteomes" id="UP000199416"/>
    </source>
</evidence>
<evidence type="ECO:0000256" key="8">
    <source>
        <dbReference type="ARBA" id="ARBA00035585"/>
    </source>
</evidence>
<dbReference type="GO" id="GO:0140114">
    <property type="term" value="P:cellular detoxification of fluoride"/>
    <property type="evidence" value="ECO:0007669"/>
    <property type="project" value="UniProtKB-UniRule"/>
</dbReference>
<dbReference type="InterPro" id="IPR003691">
    <property type="entry name" value="FluC"/>
</dbReference>
<gene>
    <name evidence="10" type="primary">fluC</name>
    <name evidence="10" type="synonym">crcB</name>
    <name evidence="11" type="ORF">SAMN05660690_3996</name>
</gene>
<dbReference type="NCBIfam" id="TIGR00494">
    <property type="entry name" value="crcB"/>
    <property type="match status" value="1"/>
</dbReference>
<comment type="similarity">
    <text evidence="7 10">Belongs to the fluoride channel Fluc/FEX (TC 1.A.43) family.</text>
</comment>
<dbReference type="PANTHER" id="PTHR28259:SF1">
    <property type="entry name" value="FLUORIDE EXPORT PROTEIN 1-RELATED"/>
    <property type="match status" value="1"/>
</dbReference>
<keyword evidence="4 10" id="KW-1133">Transmembrane helix</keyword>
<sequence length="122" mass="12183">MAYLLAALGGALGALARWGVAEALPRDDGGWPWATLLVNLSGCLLMGLLLGALAGRSPEPVWARPLLGVGVLGGYTTYSAFAVEATDLADGGALLTAAAYVLASLTGGVLAVAAGVHLARPR</sequence>
<keyword evidence="6 10" id="KW-0407">Ion channel</keyword>
<keyword evidence="10" id="KW-0406">Ion transport</keyword>
<evidence type="ECO:0000256" key="6">
    <source>
        <dbReference type="ARBA" id="ARBA00023303"/>
    </source>
</evidence>
<name>A0A1G6U0F9_9ACTN</name>
<evidence type="ECO:0000256" key="7">
    <source>
        <dbReference type="ARBA" id="ARBA00035120"/>
    </source>
</evidence>
<evidence type="ECO:0000313" key="11">
    <source>
        <dbReference type="EMBL" id="SDD34850.1"/>
    </source>
</evidence>
<comment type="function">
    <text evidence="9 10">Fluoride-specific ion channel. Important for reducing fluoride concentration in the cell, thus reducing its toxicity.</text>
</comment>
<proteinExistence type="inferred from homology"/>
<keyword evidence="10" id="KW-0915">Sodium</keyword>
<comment type="subcellular location">
    <subcellularLocation>
        <location evidence="1 10">Cell membrane</location>
        <topology evidence="1 10">Multi-pass membrane protein</topology>
    </subcellularLocation>
</comment>
<accession>A0A1G6U0F9</accession>
<keyword evidence="12" id="KW-1185">Reference proteome</keyword>
<dbReference type="GO" id="GO:0046872">
    <property type="term" value="F:metal ion binding"/>
    <property type="evidence" value="ECO:0007669"/>
    <property type="project" value="UniProtKB-KW"/>
</dbReference>
<feature type="binding site" evidence="10">
    <location>
        <position position="73"/>
    </location>
    <ligand>
        <name>Na(+)</name>
        <dbReference type="ChEBI" id="CHEBI:29101"/>
        <note>structural</note>
    </ligand>
</feature>
<dbReference type="GO" id="GO:0062054">
    <property type="term" value="F:fluoride channel activity"/>
    <property type="evidence" value="ECO:0007669"/>
    <property type="project" value="UniProtKB-UniRule"/>
</dbReference>
<dbReference type="RefSeq" id="WP_091368599.1">
    <property type="nucleotide sequence ID" value="NZ_FMZF01000007.1"/>
</dbReference>
<feature type="transmembrane region" description="Helical" evidence="10">
    <location>
        <begin position="33"/>
        <end position="54"/>
    </location>
</feature>
<comment type="activity regulation">
    <text evidence="10">Na(+) is not transported, but it plays an essential structural role and its presence is essential for fluoride channel function.</text>
</comment>
<dbReference type="GO" id="GO:0005886">
    <property type="term" value="C:plasma membrane"/>
    <property type="evidence" value="ECO:0007669"/>
    <property type="project" value="UniProtKB-SubCell"/>
</dbReference>
<dbReference type="HAMAP" id="MF_00454">
    <property type="entry name" value="FluC"/>
    <property type="match status" value="1"/>
</dbReference>
<dbReference type="STRING" id="1190417.SAMN05660690_3996"/>
<keyword evidence="5 10" id="KW-0472">Membrane</keyword>
<feature type="binding site" evidence="10">
    <location>
        <position position="76"/>
    </location>
    <ligand>
        <name>Na(+)</name>
        <dbReference type="ChEBI" id="CHEBI:29101"/>
        <note>structural</note>
    </ligand>
</feature>